<dbReference type="Pfam" id="PF19674">
    <property type="entry name" value="DUF6177"/>
    <property type="match status" value="1"/>
</dbReference>
<dbReference type="Proteomes" id="UP001610818">
    <property type="component" value="Unassembled WGS sequence"/>
</dbReference>
<feature type="region of interest" description="Disordered" evidence="1">
    <location>
        <begin position="65"/>
        <end position="94"/>
    </location>
</feature>
<dbReference type="InterPro" id="IPR046175">
    <property type="entry name" value="DUF6177"/>
</dbReference>
<protein>
    <submittedName>
        <fullName evidence="2">DUF6177 family protein</fullName>
    </submittedName>
</protein>
<dbReference type="EMBL" id="JBIRGQ010000001">
    <property type="protein sequence ID" value="MFH8543502.1"/>
    <property type="molecule type" value="Genomic_DNA"/>
</dbReference>
<feature type="region of interest" description="Disordered" evidence="1">
    <location>
        <begin position="116"/>
        <end position="141"/>
    </location>
</feature>
<evidence type="ECO:0000313" key="2">
    <source>
        <dbReference type="EMBL" id="MFH8543502.1"/>
    </source>
</evidence>
<proteinExistence type="predicted"/>
<dbReference type="RefSeq" id="WP_397706767.1">
    <property type="nucleotide sequence ID" value="NZ_JBIRGN010000001.1"/>
</dbReference>
<keyword evidence="3" id="KW-1185">Reference proteome</keyword>
<gene>
    <name evidence="2" type="ORF">ACH4F9_00655</name>
</gene>
<reference evidence="2 3" key="1">
    <citation type="submission" date="2024-10" db="EMBL/GenBank/DDBJ databases">
        <title>The Natural Products Discovery Center: Release of the First 8490 Sequenced Strains for Exploring Actinobacteria Biosynthetic Diversity.</title>
        <authorList>
            <person name="Kalkreuter E."/>
            <person name="Kautsar S.A."/>
            <person name="Yang D."/>
            <person name="Bader C.D."/>
            <person name="Teijaro C.N."/>
            <person name="Fluegel L."/>
            <person name="Davis C.M."/>
            <person name="Simpson J.R."/>
            <person name="Lauterbach L."/>
            <person name="Steele A.D."/>
            <person name="Gui C."/>
            <person name="Meng S."/>
            <person name="Li G."/>
            <person name="Viehrig K."/>
            <person name="Ye F."/>
            <person name="Su P."/>
            <person name="Kiefer A.F."/>
            <person name="Nichols A."/>
            <person name="Cepeda A.J."/>
            <person name="Yan W."/>
            <person name="Fan B."/>
            <person name="Jiang Y."/>
            <person name="Adhikari A."/>
            <person name="Zheng C.-J."/>
            <person name="Schuster L."/>
            <person name="Cowan T.M."/>
            <person name="Smanski M.J."/>
            <person name="Chevrette M.G."/>
            <person name="De Carvalho L.P.S."/>
            <person name="Shen B."/>
        </authorList>
    </citation>
    <scope>NUCLEOTIDE SEQUENCE [LARGE SCALE GENOMIC DNA]</scope>
    <source>
        <strain evidence="2 3">NPDC017990</strain>
    </source>
</reference>
<comment type="caution">
    <text evidence="2">The sequence shown here is derived from an EMBL/GenBank/DDBJ whole genome shotgun (WGS) entry which is preliminary data.</text>
</comment>
<evidence type="ECO:0000313" key="3">
    <source>
        <dbReference type="Proteomes" id="UP001610818"/>
    </source>
</evidence>
<evidence type="ECO:0000256" key="1">
    <source>
        <dbReference type="SAM" id="MobiDB-lite"/>
    </source>
</evidence>
<organism evidence="2 3">
    <name type="scientific">Streptomyces longisporoflavus</name>
    <dbReference type="NCBI Taxonomy" id="28044"/>
    <lineage>
        <taxon>Bacteria</taxon>
        <taxon>Bacillati</taxon>
        <taxon>Actinomycetota</taxon>
        <taxon>Actinomycetes</taxon>
        <taxon>Kitasatosporales</taxon>
        <taxon>Streptomycetaceae</taxon>
        <taxon>Streptomyces</taxon>
    </lineage>
</organism>
<accession>A0ABW7QEX9</accession>
<name>A0ABW7QEX9_9ACTN</name>
<sequence>MEFSAGALLTVPPRLEALPIPLSFTLGANAVNEIGRSHAPQAGARAAQLSPAAYPALHYTLGDGTDPKFLDHAPAAHPPPEAATGTSMTDTAGMAAPAQRLLPLLLHHVETSFKGSYAAGKRSARTPPAAQTASRDPGMRG</sequence>